<dbReference type="SUPFAM" id="SSF51735">
    <property type="entry name" value="NAD(P)-binding Rossmann-fold domains"/>
    <property type="match status" value="1"/>
</dbReference>
<dbReference type="InterPro" id="IPR005913">
    <property type="entry name" value="dTDP_dehydrorham_reduct"/>
</dbReference>
<evidence type="ECO:0000256" key="3">
    <source>
        <dbReference type="ARBA" id="ARBA00021596"/>
    </source>
</evidence>
<evidence type="ECO:0000256" key="8">
    <source>
        <dbReference type="ARBA" id="ARBA00046786"/>
    </source>
</evidence>
<dbReference type="GO" id="GO:0048270">
    <property type="term" value="F:methionine adenosyltransferase regulator activity"/>
    <property type="evidence" value="ECO:0007669"/>
    <property type="project" value="TreeGrafter"/>
</dbReference>
<dbReference type="GO" id="GO:0006730">
    <property type="term" value="P:one-carbon metabolic process"/>
    <property type="evidence" value="ECO:0007669"/>
    <property type="project" value="UniProtKB-KW"/>
</dbReference>
<evidence type="ECO:0000259" key="11">
    <source>
        <dbReference type="Pfam" id="PF04321"/>
    </source>
</evidence>
<evidence type="ECO:0000256" key="6">
    <source>
        <dbReference type="ARBA" id="ARBA00029977"/>
    </source>
</evidence>
<evidence type="ECO:0000256" key="10">
    <source>
        <dbReference type="SAM" id="MobiDB-lite"/>
    </source>
</evidence>
<dbReference type="InterPro" id="IPR029903">
    <property type="entry name" value="RmlD-like-bd"/>
</dbReference>
<keyword evidence="13" id="KW-1185">Reference proteome</keyword>
<comment type="similarity">
    <text evidence="2 9">Belongs to the dTDP-4-dehydrorhamnose reductase family. MAT2B subfamily.</text>
</comment>
<reference evidence="12 13" key="1">
    <citation type="journal article" date="2024" name="Proc. Natl. Acad. Sci. U.S.A.">
        <title>The genetic regulatory architecture and epigenomic basis for age-related changes in rattlesnake venom.</title>
        <authorList>
            <person name="Hogan M.P."/>
            <person name="Holding M.L."/>
            <person name="Nystrom G.S."/>
            <person name="Colston T.J."/>
            <person name="Bartlett D.A."/>
            <person name="Mason A.J."/>
            <person name="Ellsworth S.A."/>
            <person name="Rautsaw R.M."/>
            <person name="Lawrence K.C."/>
            <person name="Strickland J.L."/>
            <person name="He B."/>
            <person name="Fraser P."/>
            <person name="Margres M.J."/>
            <person name="Gilbert D.M."/>
            <person name="Gibbs H.L."/>
            <person name="Parkinson C.L."/>
            <person name="Rokyta D.R."/>
        </authorList>
    </citation>
    <scope>NUCLEOTIDE SEQUENCE [LARGE SCALE GENOMIC DNA]</scope>
    <source>
        <strain evidence="12">DRR0105</strain>
    </source>
</reference>
<dbReference type="CDD" id="cd05254">
    <property type="entry name" value="dTDP_HR_like_SDR_e"/>
    <property type="match status" value="1"/>
</dbReference>
<dbReference type="GO" id="GO:0048269">
    <property type="term" value="C:methionine adenosyltransferase complex"/>
    <property type="evidence" value="ECO:0007669"/>
    <property type="project" value="TreeGrafter"/>
</dbReference>
<dbReference type="PANTHER" id="PTHR10491">
    <property type="entry name" value="DTDP-4-DEHYDRORHAMNOSE REDUCTASE"/>
    <property type="match status" value="1"/>
</dbReference>
<evidence type="ECO:0000256" key="1">
    <source>
        <dbReference type="ARBA" id="ARBA00005224"/>
    </source>
</evidence>
<dbReference type="EMBL" id="JAOTOJ010000002">
    <property type="protein sequence ID" value="KAK9406684.1"/>
    <property type="molecule type" value="Genomic_DNA"/>
</dbReference>
<proteinExistence type="inferred from homology"/>
<keyword evidence="4 9" id="KW-0554">One-carbon metabolism</keyword>
<comment type="subunit">
    <text evidence="8 9">Heterotrimer; composed of a catalytic MAT2A homodimer that binds one regulatory MAT2B chain. Heterohexamer; composed of a central, catalytic MAT2A homotetramer flanked on either side by a regulatory MAT2B chain. NADP binding increases the affinity for MAT2A.</text>
</comment>
<accession>A0AAW1BWV1</accession>
<dbReference type="PANTHER" id="PTHR10491:SF4">
    <property type="entry name" value="METHIONINE ADENOSYLTRANSFERASE 2 SUBUNIT BETA"/>
    <property type="match status" value="1"/>
</dbReference>
<comment type="function">
    <text evidence="7">Regulatory subunit of S-adenosylmethionine synthetase 2, an enzyme that catalyzes the formation of S-adenosylmethionine from methionine and ATP. Regulates MAT2A catalytic activity by changing its kinetic properties, increasing its affinity for L-methionine. Can bind NADP (in vitro).</text>
</comment>
<feature type="region of interest" description="Disordered" evidence="10">
    <location>
        <begin position="1"/>
        <end position="39"/>
    </location>
</feature>
<organism evidence="12 13">
    <name type="scientific">Crotalus adamanteus</name>
    <name type="common">Eastern diamondback rattlesnake</name>
    <dbReference type="NCBI Taxonomy" id="8729"/>
    <lineage>
        <taxon>Eukaryota</taxon>
        <taxon>Metazoa</taxon>
        <taxon>Chordata</taxon>
        <taxon>Craniata</taxon>
        <taxon>Vertebrata</taxon>
        <taxon>Euteleostomi</taxon>
        <taxon>Lepidosauria</taxon>
        <taxon>Squamata</taxon>
        <taxon>Bifurcata</taxon>
        <taxon>Unidentata</taxon>
        <taxon>Episquamata</taxon>
        <taxon>Toxicofera</taxon>
        <taxon>Serpentes</taxon>
        <taxon>Colubroidea</taxon>
        <taxon>Viperidae</taxon>
        <taxon>Crotalinae</taxon>
        <taxon>Crotalus</taxon>
    </lineage>
</organism>
<evidence type="ECO:0000256" key="5">
    <source>
        <dbReference type="ARBA" id="ARBA00022857"/>
    </source>
</evidence>
<dbReference type="GO" id="GO:0006556">
    <property type="term" value="P:S-adenosylmethionine biosynthetic process"/>
    <property type="evidence" value="ECO:0007669"/>
    <property type="project" value="TreeGrafter"/>
</dbReference>
<protein>
    <recommendedName>
        <fullName evidence="3 9">Methionine adenosyltransferase 2 subunit beta</fullName>
    </recommendedName>
    <alternativeName>
        <fullName evidence="6 9">Methionine adenosyltransferase II beta</fullName>
    </alternativeName>
</protein>
<keyword evidence="5" id="KW-0521">NADP</keyword>
<evidence type="ECO:0000256" key="9">
    <source>
        <dbReference type="RuleBase" id="RU364081"/>
    </source>
</evidence>
<dbReference type="Gene3D" id="3.40.50.720">
    <property type="entry name" value="NAD(P)-binding Rossmann-like Domain"/>
    <property type="match status" value="1"/>
</dbReference>
<dbReference type="Pfam" id="PF04321">
    <property type="entry name" value="RmlD_sub_bind"/>
    <property type="match status" value="1"/>
</dbReference>
<dbReference type="InterPro" id="IPR036291">
    <property type="entry name" value="NAD(P)-bd_dom_sf"/>
</dbReference>
<comment type="pathway">
    <text evidence="1 9">Amino-acid biosynthesis; S-adenosyl-L-methionine biosynthesis; S-adenosyl-L-methionine from L-methionine: step 1/1.</text>
</comment>
<sequence>MYKGRPPAAFSKRTPFARPQKGPISGAAGGKGWDFGRDSRLHSPAERGWRRRLRTKAGGMVGWEKGLRIHFEPGSCWLEEEDVDIPNRRVLITGATGLLGRAVYKEFKANHWHTLGCGYSRARPLFEQVNLLDSAAIHSIIQDFQPHVVIHCAAERRPDIVDSQPDAAAQLNVTASGIIAKEAAQVEAFLIYISTDYVFDGTNPPYKENDIPNPLNLYGRTKLEGERAVLKNNEGAAILRIPILYGEVEKLEESAVTIMFDKVQFNNKSANMDHWQQRFPTYAKDVAIVCQQLAERRMVDPSIKGTFHWSGNEQMTKYEMARAMADAFNLPSSHLRPIIDSPVLGAPRPKNAQLDCSRLLMLGIGHHTPFQVGIKESLWPFLTDKRWRQTVFH</sequence>
<feature type="domain" description="RmlD-like substrate binding" evidence="11">
    <location>
        <begin position="89"/>
        <end position="381"/>
    </location>
</feature>
<evidence type="ECO:0000256" key="7">
    <source>
        <dbReference type="ARBA" id="ARBA00045998"/>
    </source>
</evidence>
<dbReference type="Proteomes" id="UP001474421">
    <property type="component" value="Unassembled WGS sequence"/>
</dbReference>
<dbReference type="FunFam" id="3.40.50.720:FF:000133">
    <property type="entry name" value="Methionine adenosyltransferase 2 subunit beta"/>
    <property type="match status" value="1"/>
</dbReference>
<gene>
    <name evidence="12" type="ORF">NXF25_005458</name>
</gene>
<evidence type="ECO:0000313" key="12">
    <source>
        <dbReference type="EMBL" id="KAK9406684.1"/>
    </source>
</evidence>
<dbReference type="AlphaFoldDB" id="A0AAW1BWV1"/>
<evidence type="ECO:0000313" key="13">
    <source>
        <dbReference type="Proteomes" id="UP001474421"/>
    </source>
</evidence>
<evidence type="ECO:0000256" key="4">
    <source>
        <dbReference type="ARBA" id="ARBA00022563"/>
    </source>
</evidence>
<name>A0AAW1BWV1_CROAD</name>
<comment type="caution">
    <text evidence="12">The sequence shown here is derived from an EMBL/GenBank/DDBJ whole genome shotgun (WGS) entry which is preliminary data.</text>
</comment>
<evidence type="ECO:0000256" key="2">
    <source>
        <dbReference type="ARBA" id="ARBA00008656"/>
    </source>
</evidence>